<evidence type="ECO:0000313" key="3">
    <source>
        <dbReference type="Proteomes" id="UP000490800"/>
    </source>
</evidence>
<name>A0A7X3FL61_9BACL</name>
<accession>A0A7X3FL61</accession>
<dbReference type="InterPro" id="IPR029143">
    <property type="entry name" value="YrpD"/>
</dbReference>
<organism evidence="2 3">
    <name type="scientific">Paenibacillus lutrae</name>
    <dbReference type="NCBI Taxonomy" id="2078573"/>
    <lineage>
        <taxon>Bacteria</taxon>
        <taxon>Bacillati</taxon>
        <taxon>Bacillota</taxon>
        <taxon>Bacilli</taxon>
        <taxon>Bacillales</taxon>
        <taxon>Paenibacillaceae</taxon>
        <taxon>Paenibacillus</taxon>
    </lineage>
</organism>
<feature type="signal peptide" evidence="1">
    <location>
        <begin position="1"/>
        <end position="26"/>
    </location>
</feature>
<dbReference type="Proteomes" id="UP000490800">
    <property type="component" value="Unassembled WGS sequence"/>
</dbReference>
<protein>
    <submittedName>
        <fullName evidence="2">Uncharacterized protein</fullName>
    </submittedName>
</protein>
<dbReference type="AlphaFoldDB" id="A0A7X3FL61"/>
<sequence length="346" mass="37341">MKKMNVTVASSLALLSLVVSLNPITAASGGKDLEGDIAAGIAGSERQLMLDVMKNIPEEERENVIYIDDNGQVYANKPELKDVFVKTDPSADHTVTVNGGEKFTLLNESTKVRQQAAPSAITPLAGYACGNAGGPYRRVFSQPGYSWWSGKVYLPSSTNNEVYVNNTNSNDTPYIYTGGHASNGASEVDAGFQYSKTYNNWAHSIFTGGQYYHNTSFRFKAGQTLTFKYYVPADGQVALYAAGVRYDNNAADNYTVVTNAAGWKKSGAGNEIKRITAIASNDPQPYDTGSYLNNVKWSASMIGTSSTSNHQWLAADTGGYCSYPNSTQVSTSFVNAGEETVNIKMN</sequence>
<dbReference type="Gene3D" id="2.60.120.1270">
    <property type="match status" value="1"/>
</dbReference>
<proteinExistence type="predicted"/>
<evidence type="ECO:0000256" key="1">
    <source>
        <dbReference type="SAM" id="SignalP"/>
    </source>
</evidence>
<feature type="chain" id="PRO_5031037656" evidence="1">
    <location>
        <begin position="27"/>
        <end position="346"/>
    </location>
</feature>
<gene>
    <name evidence="2" type="ORF">EDM21_17715</name>
</gene>
<dbReference type="InterPro" id="IPR038682">
    <property type="entry name" value="YrpD-like_sf"/>
</dbReference>
<dbReference type="OrthoDB" id="57306at2"/>
<evidence type="ECO:0000313" key="2">
    <source>
        <dbReference type="EMBL" id="MVP01337.1"/>
    </source>
</evidence>
<comment type="caution">
    <text evidence="2">The sequence shown here is derived from an EMBL/GenBank/DDBJ whole genome shotgun (WGS) entry which is preliminary data.</text>
</comment>
<keyword evidence="1" id="KW-0732">Signal</keyword>
<dbReference type="CDD" id="cd13427">
    <property type="entry name" value="YncM_like"/>
    <property type="match status" value="1"/>
</dbReference>
<keyword evidence="3" id="KW-1185">Reference proteome</keyword>
<dbReference type="EMBL" id="RHLK01000011">
    <property type="protein sequence ID" value="MVP01337.1"/>
    <property type="molecule type" value="Genomic_DNA"/>
</dbReference>
<reference evidence="2 3" key="1">
    <citation type="journal article" date="2019" name="Microorganisms">
        <title>Paenibacillus lutrae sp. nov., A Chitinolytic Species Isolated from A River Otter in Castril Natural Park, Granada, Spain.</title>
        <authorList>
            <person name="Rodriguez M."/>
            <person name="Reina J.C."/>
            <person name="Bejar V."/>
            <person name="Llamas I."/>
        </authorList>
    </citation>
    <scope>NUCLEOTIDE SEQUENCE [LARGE SCALE GENOMIC DNA]</scope>
    <source>
        <strain evidence="2 3">N10</strain>
    </source>
</reference>